<evidence type="ECO:0000256" key="2">
    <source>
        <dbReference type="ARBA" id="ARBA00010617"/>
    </source>
</evidence>
<evidence type="ECO:0000256" key="5">
    <source>
        <dbReference type="ARBA" id="ARBA00022723"/>
    </source>
</evidence>
<comment type="similarity">
    <text evidence="2">Belongs to the cytochrome P450 family.</text>
</comment>
<comment type="caution">
    <text evidence="11">The sequence shown here is derived from an EMBL/GenBank/DDBJ whole genome shotgun (WGS) entry which is preliminary data.</text>
</comment>
<accession>A0AAV6WPY2</accession>
<protein>
    <recommendedName>
        <fullName evidence="13">Cytochrome P450</fullName>
    </recommendedName>
</protein>
<dbReference type="PRINTS" id="PR00463">
    <property type="entry name" value="EP450I"/>
</dbReference>
<dbReference type="PANTHER" id="PTHR47955:SF9">
    <property type="entry name" value="PREMNASPIRODIENE OXYGENASE-LIKE"/>
    <property type="match status" value="1"/>
</dbReference>
<comment type="subcellular location">
    <subcellularLocation>
        <location evidence="1">Membrane</location>
        <topology evidence="1">Single-pass membrane protein</topology>
    </subcellularLocation>
</comment>
<organism evidence="11 12">
    <name type="scientific">Buddleja alternifolia</name>
    <dbReference type="NCBI Taxonomy" id="168488"/>
    <lineage>
        <taxon>Eukaryota</taxon>
        <taxon>Viridiplantae</taxon>
        <taxon>Streptophyta</taxon>
        <taxon>Embryophyta</taxon>
        <taxon>Tracheophyta</taxon>
        <taxon>Spermatophyta</taxon>
        <taxon>Magnoliopsida</taxon>
        <taxon>eudicotyledons</taxon>
        <taxon>Gunneridae</taxon>
        <taxon>Pentapetalae</taxon>
        <taxon>asterids</taxon>
        <taxon>lamiids</taxon>
        <taxon>Lamiales</taxon>
        <taxon>Scrophulariaceae</taxon>
        <taxon>Buddlejeae</taxon>
        <taxon>Buddleja</taxon>
    </lineage>
</organism>
<dbReference type="InterPro" id="IPR036396">
    <property type="entry name" value="Cyt_P450_sf"/>
</dbReference>
<keyword evidence="3" id="KW-0349">Heme</keyword>
<dbReference type="Proteomes" id="UP000826271">
    <property type="component" value="Unassembled WGS sequence"/>
</dbReference>
<sequence length="309" mass="35249">MQIQLPFNFIPLLLFSSFLFLLIKAWKNITKSKSSQEKYEKLLPSPPKLPVIGHLHHLVGAGLRHCALTRITQKFGPILHLHLGEVSAVIISSREAAKQVLKDQDPACADRPESIGTKLMWYNYKDIIFSPYNESWRQLRKICVTELLSAKNVKSFWFIRQDEVSRLIESLQSSSGPEGHAIDLTKMIIAFTSSITCRAAFGKVMRDRDTLIVMMKKGLTMAGGFELADLFPSSKLLNFLCWNKYKLLRMRRKMDKIIDAIIEEHELKQSGEFGGEDIIDVLLRMKENKQLTFPITNDHIKAVIFVSAS</sequence>
<dbReference type="GO" id="GO:0016705">
    <property type="term" value="F:oxidoreductase activity, acting on paired donors, with incorporation or reduction of molecular oxygen"/>
    <property type="evidence" value="ECO:0007669"/>
    <property type="project" value="InterPro"/>
</dbReference>
<keyword evidence="5" id="KW-0479">Metal-binding</keyword>
<dbReference type="GO" id="GO:0016020">
    <property type="term" value="C:membrane"/>
    <property type="evidence" value="ECO:0007669"/>
    <property type="project" value="UniProtKB-SubCell"/>
</dbReference>
<keyword evidence="12" id="KW-1185">Reference proteome</keyword>
<keyword evidence="9" id="KW-0503">Monooxygenase</keyword>
<evidence type="ECO:0000256" key="3">
    <source>
        <dbReference type="ARBA" id="ARBA00022617"/>
    </source>
</evidence>
<evidence type="ECO:0000256" key="9">
    <source>
        <dbReference type="ARBA" id="ARBA00023033"/>
    </source>
</evidence>
<name>A0AAV6WPY2_9LAMI</name>
<dbReference type="AlphaFoldDB" id="A0AAV6WPY2"/>
<dbReference type="EMBL" id="WHWC01000013">
    <property type="protein sequence ID" value="KAG8370955.1"/>
    <property type="molecule type" value="Genomic_DNA"/>
</dbReference>
<dbReference type="Pfam" id="PF00067">
    <property type="entry name" value="p450"/>
    <property type="match status" value="1"/>
</dbReference>
<keyword evidence="10" id="KW-0472">Membrane</keyword>
<evidence type="ECO:0000256" key="6">
    <source>
        <dbReference type="ARBA" id="ARBA00022989"/>
    </source>
</evidence>
<evidence type="ECO:0000256" key="7">
    <source>
        <dbReference type="ARBA" id="ARBA00023002"/>
    </source>
</evidence>
<evidence type="ECO:0000313" key="12">
    <source>
        <dbReference type="Proteomes" id="UP000826271"/>
    </source>
</evidence>
<dbReference type="SUPFAM" id="SSF48264">
    <property type="entry name" value="Cytochrome P450"/>
    <property type="match status" value="1"/>
</dbReference>
<dbReference type="Gene3D" id="1.10.630.10">
    <property type="entry name" value="Cytochrome P450"/>
    <property type="match status" value="1"/>
</dbReference>
<dbReference type="InterPro" id="IPR002401">
    <property type="entry name" value="Cyt_P450_E_grp-I"/>
</dbReference>
<dbReference type="GO" id="GO:0004497">
    <property type="term" value="F:monooxygenase activity"/>
    <property type="evidence" value="ECO:0007669"/>
    <property type="project" value="UniProtKB-KW"/>
</dbReference>
<proteinExistence type="inferred from homology"/>
<evidence type="ECO:0000313" key="11">
    <source>
        <dbReference type="EMBL" id="KAG8370955.1"/>
    </source>
</evidence>
<keyword evidence="7" id="KW-0560">Oxidoreductase</keyword>
<dbReference type="InterPro" id="IPR001128">
    <property type="entry name" value="Cyt_P450"/>
</dbReference>
<evidence type="ECO:0008006" key="13">
    <source>
        <dbReference type="Google" id="ProtNLM"/>
    </source>
</evidence>
<keyword evidence="6" id="KW-1133">Transmembrane helix</keyword>
<keyword evidence="8" id="KW-0408">Iron</keyword>
<evidence type="ECO:0000256" key="10">
    <source>
        <dbReference type="ARBA" id="ARBA00023136"/>
    </source>
</evidence>
<evidence type="ECO:0000256" key="8">
    <source>
        <dbReference type="ARBA" id="ARBA00023004"/>
    </source>
</evidence>
<evidence type="ECO:0000256" key="1">
    <source>
        <dbReference type="ARBA" id="ARBA00004167"/>
    </source>
</evidence>
<reference evidence="11" key="1">
    <citation type="submission" date="2019-10" db="EMBL/GenBank/DDBJ databases">
        <authorList>
            <person name="Zhang R."/>
            <person name="Pan Y."/>
            <person name="Wang J."/>
            <person name="Ma R."/>
            <person name="Yu S."/>
        </authorList>
    </citation>
    <scope>NUCLEOTIDE SEQUENCE</scope>
    <source>
        <strain evidence="11">LA-IB0</strain>
        <tissue evidence="11">Leaf</tissue>
    </source>
</reference>
<gene>
    <name evidence="11" type="ORF">BUALT_Bualt13G0037000</name>
</gene>
<dbReference type="PANTHER" id="PTHR47955">
    <property type="entry name" value="CYTOCHROME P450 FAMILY 71 PROTEIN"/>
    <property type="match status" value="1"/>
</dbReference>
<dbReference type="GO" id="GO:0005506">
    <property type="term" value="F:iron ion binding"/>
    <property type="evidence" value="ECO:0007669"/>
    <property type="project" value="InterPro"/>
</dbReference>
<dbReference type="GO" id="GO:0020037">
    <property type="term" value="F:heme binding"/>
    <property type="evidence" value="ECO:0007669"/>
    <property type="project" value="InterPro"/>
</dbReference>
<keyword evidence="4" id="KW-0812">Transmembrane</keyword>
<evidence type="ECO:0000256" key="4">
    <source>
        <dbReference type="ARBA" id="ARBA00022692"/>
    </source>
</evidence>